<keyword evidence="4" id="KW-1185">Reference proteome</keyword>
<dbReference type="Pfam" id="PF14478">
    <property type="entry name" value="DUF4430"/>
    <property type="match status" value="1"/>
</dbReference>
<organism evidence="3 4">
    <name type="scientific">Gracilibacillus salinarum</name>
    <dbReference type="NCBI Taxonomy" id="2932255"/>
    <lineage>
        <taxon>Bacteria</taxon>
        <taxon>Bacillati</taxon>
        <taxon>Bacillota</taxon>
        <taxon>Bacilli</taxon>
        <taxon>Bacillales</taxon>
        <taxon>Bacillaceae</taxon>
        <taxon>Gracilibacillus</taxon>
    </lineage>
</organism>
<dbReference type="EMBL" id="CP095071">
    <property type="protein sequence ID" value="UOQ85912.1"/>
    <property type="molecule type" value="Genomic_DNA"/>
</dbReference>
<dbReference type="RefSeq" id="WP_244746208.1">
    <property type="nucleotide sequence ID" value="NZ_CP095071.1"/>
</dbReference>
<keyword evidence="1" id="KW-0732">Signal</keyword>
<gene>
    <name evidence="3" type="ORF">MUN87_03110</name>
</gene>
<evidence type="ECO:0000313" key="4">
    <source>
        <dbReference type="Proteomes" id="UP000831537"/>
    </source>
</evidence>
<evidence type="ECO:0000313" key="3">
    <source>
        <dbReference type="EMBL" id="UOQ85912.1"/>
    </source>
</evidence>
<feature type="chain" id="PRO_5047508482" evidence="1">
    <location>
        <begin position="22"/>
        <end position="126"/>
    </location>
</feature>
<accession>A0ABY4GRK6</accession>
<sequence length="126" mass="14125">MKQFKQLLMITILALMMTACANTGGDEAEGEINVSLTITDQITDKIISEESYTVTAGTTLEDLLQDHYEVEVTDDGFLTSIDGHEQDMEKNEYWTYEANGEMVSKGIADYEVQDEDDITVDLQVIE</sequence>
<proteinExistence type="predicted"/>
<reference evidence="3 4" key="1">
    <citation type="submission" date="2022-04" db="EMBL/GenBank/DDBJ databases">
        <title>Gracilibacillus sp. isolated from saltern.</title>
        <authorList>
            <person name="Won M."/>
            <person name="Lee C.-M."/>
            <person name="Woen H.-Y."/>
            <person name="Kwon S.-W."/>
        </authorList>
    </citation>
    <scope>NUCLEOTIDE SEQUENCE [LARGE SCALE GENOMIC DNA]</scope>
    <source>
        <strain evidence="3 4">SSPM10-3</strain>
    </source>
</reference>
<dbReference type="PROSITE" id="PS51257">
    <property type="entry name" value="PROKAR_LIPOPROTEIN"/>
    <property type="match status" value="1"/>
</dbReference>
<dbReference type="InterPro" id="IPR027954">
    <property type="entry name" value="Transcobalamin-like_C"/>
</dbReference>
<name>A0ABY4GRK6_9BACI</name>
<protein>
    <submittedName>
        <fullName evidence="3">DUF4430 domain-containing protein</fullName>
    </submittedName>
</protein>
<feature type="signal peptide" evidence="1">
    <location>
        <begin position="1"/>
        <end position="21"/>
    </location>
</feature>
<evidence type="ECO:0000259" key="2">
    <source>
        <dbReference type="Pfam" id="PF14478"/>
    </source>
</evidence>
<evidence type="ECO:0000256" key="1">
    <source>
        <dbReference type="SAM" id="SignalP"/>
    </source>
</evidence>
<feature type="domain" description="Transcobalamin-like C-terminal" evidence="2">
    <location>
        <begin position="57"/>
        <end position="123"/>
    </location>
</feature>
<dbReference type="Proteomes" id="UP000831537">
    <property type="component" value="Chromosome"/>
</dbReference>
<dbReference type="Gene3D" id="2.170.130.30">
    <property type="match status" value="1"/>
</dbReference>